<dbReference type="PANTHER" id="PTHR36180:SF2">
    <property type="entry name" value="BRO FAMILY PROTEIN"/>
    <property type="match status" value="1"/>
</dbReference>
<name>A0ABX8LXS6_9GAMM</name>
<accession>A0ABX8LXS6</accession>
<evidence type="ECO:0000259" key="1">
    <source>
        <dbReference type="PROSITE" id="PS51750"/>
    </source>
</evidence>
<proteinExistence type="predicted"/>
<sequence length="182" mass="20558">MSALAKINAESNFTTFKFGSHEIRVINKDGELWFVAHDVCSALEIRNISQAIGRLDDDERSVFNIGRQGDINIVSQSGMYTLVLRCRDAIKQGSVPHQFRKWVTGEVLPAIRNKGSDHSSMISDLSFNGRILMIFENGTVASQKILHSDEEVLTLDTFMELAQRAGYLVIHREKFLSLSNQW</sequence>
<dbReference type="Pfam" id="PF02498">
    <property type="entry name" value="Bro-N"/>
    <property type="match status" value="1"/>
</dbReference>
<dbReference type="SMART" id="SM01040">
    <property type="entry name" value="Bro-N"/>
    <property type="match status" value="1"/>
</dbReference>
<feature type="domain" description="Bro-N" evidence="1">
    <location>
        <begin position="4"/>
        <end position="115"/>
    </location>
</feature>
<dbReference type="PANTHER" id="PTHR36180">
    <property type="entry name" value="DNA-BINDING PROTEIN-RELATED-RELATED"/>
    <property type="match status" value="1"/>
</dbReference>
<dbReference type="EMBL" id="CP020335">
    <property type="protein sequence ID" value="QXF34326.1"/>
    <property type="molecule type" value="Genomic_DNA"/>
</dbReference>
<organism evidence="2 3">
    <name type="scientific">Photorhabdus akhurstii</name>
    <dbReference type="NCBI Taxonomy" id="171438"/>
    <lineage>
        <taxon>Bacteria</taxon>
        <taxon>Pseudomonadati</taxon>
        <taxon>Pseudomonadota</taxon>
        <taxon>Gammaproteobacteria</taxon>
        <taxon>Enterobacterales</taxon>
        <taxon>Morganellaceae</taxon>
        <taxon>Photorhabdus</taxon>
    </lineage>
</organism>
<evidence type="ECO:0000313" key="2">
    <source>
        <dbReference type="EMBL" id="QXF34326.1"/>
    </source>
</evidence>
<keyword evidence="3" id="KW-1185">Reference proteome</keyword>
<gene>
    <name evidence="2" type="ORF">B0X70_15095</name>
</gene>
<dbReference type="PROSITE" id="PS51750">
    <property type="entry name" value="BRO_N"/>
    <property type="match status" value="1"/>
</dbReference>
<dbReference type="Proteomes" id="UP000693715">
    <property type="component" value="Chromosome"/>
</dbReference>
<evidence type="ECO:0000313" key="3">
    <source>
        <dbReference type="Proteomes" id="UP000693715"/>
    </source>
</evidence>
<reference evidence="2 3" key="1">
    <citation type="submission" date="2017-03" db="EMBL/GenBank/DDBJ databases">
        <title>Genome comparison of Photorhabdus luminescens strain 0813-124 phase variants.</title>
        <authorList>
            <person name="Chien C.-C."/>
            <person name="Chen W.-J."/>
            <person name="Shih M.-C."/>
            <person name="Hsieh F.-C."/>
        </authorList>
    </citation>
    <scope>NUCLEOTIDE SEQUENCE [LARGE SCALE GENOMIC DNA]</scope>
    <source>
        <strain evidence="2 3">0813-124 phase II</strain>
    </source>
</reference>
<protein>
    <recommendedName>
        <fullName evidence="1">Bro-N domain-containing protein</fullName>
    </recommendedName>
</protein>
<dbReference type="InterPro" id="IPR003497">
    <property type="entry name" value="BRO_N_domain"/>
</dbReference>